<keyword evidence="4 8" id="KW-0028">Amino-acid biosynthesis</keyword>
<dbReference type="SUPFAM" id="SSF48179">
    <property type="entry name" value="6-phosphogluconate dehydrogenase C-terminal domain-like"/>
    <property type="match status" value="1"/>
</dbReference>
<dbReference type="NCBIfam" id="TIGR00112">
    <property type="entry name" value="proC"/>
    <property type="match status" value="1"/>
</dbReference>
<dbReference type="OrthoDB" id="9805754at2"/>
<accession>Q1K207</accession>
<keyword evidence="3 8" id="KW-0963">Cytoplasm</keyword>
<evidence type="ECO:0000256" key="1">
    <source>
        <dbReference type="ARBA" id="ARBA00004496"/>
    </source>
</evidence>
<reference evidence="14" key="1">
    <citation type="submission" date="2006-05" db="EMBL/GenBank/DDBJ databases">
        <title>Annotation of the draft genome assembly of Desulfuromonas acetoxidans DSM 684.</title>
        <authorList>
            <consortium name="US DOE Joint Genome Institute (JGI-ORNL)"/>
            <person name="Larimer F."/>
            <person name="Land M."/>
            <person name="Hauser L."/>
        </authorList>
    </citation>
    <scope>NUCLEOTIDE SEQUENCE [LARGE SCALE GENOMIC DNA]</scope>
    <source>
        <strain evidence="14">DSM 684</strain>
    </source>
</reference>
<dbReference type="EC" id="1.5.1.2" evidence="8 9"/>
<evidence type="ECO:0000256" key="8">
    <source>
        <dbReference type="HAMAP-Rule" id="MF_01925"/>
    </source>
</evidence>
<dbReference type="GO" id="GO:0004735">
    <property type="term" value="F:pyrroline-5-carboxylate reductase activity"/>
    <property type="evidence" value="ECO:0007669"/>
    <property type="project" value="UniProtKB-UniRule"/>
</dbReference>
<keyword evidence="5 8" id="KW-0641">Proline biosynthesis</keyword>
<dbReference type="InterPro" id="IPR000304">
    <property type="entry name" value="Pyrroline-COOH_reductase"/>
</dbReference>
<gene>
    <name evidence="8" type="primary">proC</name>
    <name evidence="14" type="ORF">Dace_2727</name>
</gene>
<comment type="catalytic activity">
    <reaction evidence="8 11">
        <text>L-proline + NADP(+) = (S)-1-pyrroline-5-carboxylate + NADPH + 2 H(+)</text>
        <dbReference type="Rhea" id="RHEA:14109"/>
        <dbReference type="ChEBI" id="CHEBI:15378"/>
        <dbReference type="ChEBI" id="CHEBI:17388"/>
        <dbReference type="ChEBI" id="CHEBI:57783"/>
        <dbReference type="ChEBI" id="CHEBI:58349"/>
        <dbReference type="ChEBI" id="CHEBI:60039"/>
        <dbReference type="EC" id="1.5.1.2"/>
    </reaction>
</comment>
<dbReference type="InterPro" id="IPR028939">
    <property type="entry name" value="P5C_Rdtase_cat_N"/>
</dbReference>
<dbReference type="PANTHER" id="PTHR11645:SF0">
    <property type="entry name" value="PYRROLINE-5-CARBOXYLATE REDUCTASE 3"/>
    <property type="match status" value="1"/>
</dbReference>
<dbReference type="HAMAP" id="MF_01925">
    <property type="entry name" value="P5C_reductase"/>
    <property type="match status" value="1"/>
</dbReference>
<dbReference type="Gene3D" id="3.40.50.720">
    <property type="entry name" value="NAD(P)-binding Rossmann-like Domain"/>
    <property type="match status" value="1"/>
</dbReference>
<dbReference type="FunFam" id="1.10.3730.10:FF:000001">
    <property type="entry name" value="Pyrroline-5-carboxylate reductase"/>
    <property type="match status" value="1"/>
</dbReference>
<evidence type="ECO:0000256" key="6">
    <source>
        <dbReference type="ARBA" id="ARBA00022857"/>
    </source>
</evidence>
<dbReference type="PANTHER" id="PTHR11645">
    <property type="entry name" value="PYRROLINE-5-CARBOXYLATE REDUCTASE"/>
    <property type="match status" value="1"/>
</dbReference>
<dbReference type="Gene3D" id="1.10.3730.10">
    <property type="entry name" value="ProC C-terminal domain-like"/>
    <property type="match status" value="1"/>
</dbReference>
<comment type="pathway">
    <text evidence="8 11">Amino-acid biosynthesis; L-proline biosynthesis; L-proline from L-glutamate 5-semialdehyde: step 1/1.</text>
</comment>
<proteinExistence type="inferred from homology"/>
<dbReference type="GO" id="GO:0055129">
    <property type="term" value="P:L-proline biosynthetic process"/>
    <property type="evidence" value="ECO:0007669"/>
    <property type="project" value="UniProtKB-UniRule"/>
</dbReference>
<reference evidence="14" key="2">
    <citation type="submission" date="2006-05" db="EMBL/GenBank/DDBJ databases">
        <title>Sequencing of the draft genome and assembly of Desulfuromonas acetoxidans DSM 684.</title>
        <authorList>
            <consortium name="US DOE Joint Genome Institute (JGI-PGF)"/>
            <person name="Copeland A."/>
            <person name="Lucas S."/>
            <person name="Lapidus A."/>
            <person name="Barry K."/>
            <person name="Detter J.C."/>
            <person name="Glavina del Rio T."/>
            <person name="Hammon N."/>
            <person name="Israni S."/>
            <person name="Dalin E."/>
            <person name="Tice H."/>
            <person name="Bruce D."/>
            <person name="Pitluck S."/>
            <person name="Richardson P."/>
        </authorList>
    </citation>
    <scope>NUCLEOTIDE SEQUENCE [LARGE SCALE GENOMIC DNA]</scope>
    <source>
        <strain evidence="14">DSM 684</strain>
    </source>
</reference>
<evidence type="ECO:0000259" key="13">
    <source>
        <dbReference type="Pfam" id="PF14748"/>
    </source>
</evidence>
<dbReference type="Proteomes" id="UP000005695">
    <property type="component" value="Unassembled WGS sequence"/>
</dbReference>
<dbReference type="GO" id="GO:0005737">
    <property type="term" value="C:cytoplasm"/>
    <property type="evidence" value="ECO:0007669"/>
    <property type="project" value="UniProtKB-SubCell"/>
</dbReference>
<evidence type="ECO:0000313" key="15">
    <source>
        <dbReference type="Proteomes" id="UP000005695"/>
    </source>
</evidence>
<sequence length="268" mass="27708">MGLIALGFIGGGNMAEALIKGLIASGMDSKAILVAELMPERRQFLEQTYGIETTADSSQVVAEKKVILLAVKPQALDAALMPLSEAFSDDHCMISILAGVKTSRIEAILGGSPRIVRVMPNTPALIGTGAAALSGGRYVQNDDVELARQLFASVGVVEVVAEKLLDAVTGLSGSGPAYVYTIIEALADGGVLEGLPRDVALNLAAKTVAGAAQMVLDTGEHPAVLRDRVCSPGGTTIAAVDTLEKGKLRATLMGAVTRASQRSRELAD</sequence>
<comment type="caution">
    <text evidence="14">The sequence shown here is derived from an EMBL/GenBank/DDBJ whole genome shotgun (WGS) entry which is preliminary data.</text>
</comment>
<evidence type="ECO:0000256" key="10">
    <source>
        <dbReference type="PIRSR" id="PIRSR000193-1"/>
    </source>
</evidence>
<feature type="domain" description="Pyrroline-5-carboxylate reductase dimerisation" evidence="13">
    <location>
        <begin position="162"/>
        <end position="266"/>
    </location>
</feature>
<dbReference type="InterPro" id="IPR036291">
    <property type="entry name" value="NAD(P)-bd_dom_sf"/>
</dbReference>
<dbReference type="EMBL" id="AAEW02000004">
    <property type="protein sequence ID" value="EAT16632.1"/>
    <property type="molecule type" value="Genomic_DNA"/>
</dbReference>
<evidence type="ECO:0000256" key="9">
    <source>
        <dbReference type="NCBIfam" id="TIGR00112"/>
    </source>
</evidence>
<comment type="similarity">
    <text evidence="2 8 11">Belongs to the pyrroline-5-carboxylate reductase family.</text>
</comment>
<evidence type="ECO:0000259" key="12">
    <source>
        <dbReference type="Pfam" id="PF03807"/>
    </source>
</evidence>
<name>Q1K207_DESA6</name>
<keyword evidence="15" id="KW-1185">Reference proteome</keyword>
<evidence type="ECO:0000256" key="4">
    <source>
        <dbReference type="ARBA" id="ARBA00022605"/>
    </source>
</evidence>
<keyword evidence="7 8" id="KW-0560">Oxidoreductase</keyword>
<dbReference type="PROSITE" id="PS00521">
    <property type="entry name" value="P5CR"/>
    <property type="match status" value="1"/>
</dbReference>
<feature type="binding site" evidence="10">
    <location>
        <begin position="70"/>
        <end position="73"/>
    </location>
    <ligand>
        <name>NADP(+)</name>
        <dbReference type="ChEBI" id="CHEBI:58349"/>
    </ligand>
</feature>
<comment type="function">
    <text evidence="8">Catalyzes the reduction of 1-pyrroline-5-carboxylate (PCA) to L-proline.</text>
</comment>
<dbReference type="AlphaFoldDB" id="Q1K207"/>
<dbReference type="InterPro" id="IPR053790">
    <property type="entry name" value="P5CR-like_CS"/>
</dbReference>
<evidence type="ECO:0000256" key="2">
    <source>
        <dbReference type="ARBA" id="ARBA00005525"/>
    </source>
</evidence>
<dbReference type="PIRSF" id="PIRSF000193">
    <property type="entry name" value="Pyrrol-5-carb_rd"/>
    <property type="match status" value="1"/>
</dbReference>
<dbReference type="RefSeq" id="WP_005998687.1">
    <property type="nucleotide sequence ID" value="NZ_AAEW02000004.1"/>
</dbReference>
<dbReference type="FunFam" id="3.40.50.720:FF:000190">
    <property type="entry name" value="Pyrroline-5-carboxylate reductase"/>
    <property type="match status" value="1"/>
</dbReference>
<feature type="binding site" evidence="10">
    <location>
        <begin position="9"/>
        <end position="14"/>
    </location>
    <ligand>
        <name>NADP(+)</name>
        <dbReference type="ChEBI" id="CHEBI:58349"/>
    </ligand>
</feature>
<evidence type="ECO:0000256" key="3">
    <source>
        <dbReference type="ARBA" id="ARBA00022490"/>
    </source>
</evidence>
<protein>
    <recommendedName>
        <fullName evidence="8 9">Pyrroline-5-carboxylate reductase</fullName>
        <shortName evidence="8">P5C reductase</shortName>
        <shortName evidence="8">P5CR</shortName>
        <ecNumber evidence="8 9">1.5.1.2</ecNumber>
    </recommendedName>
    <alternativeName>
        <fullName evidence="8">PCA reductase</fullName>
    </alternativeName>
</protein>
<evidence type="ECO:0000256" key="5">
    <source>
        <dbReference type="ARBA" id="ARBA00022650"/>
    </source>
</evidence>
<feature type="domain" description="Pyrroline-5-carboxylate reductase catalytic N-terminal" evidence="12">
    <location>
        <begin position="6"/>
        <end position="99"/>
    </location>
</feature>
<dbReference type="SUPFAM" id="SSF51735">
    <property type="entry name" value="NAD(P)-binding Rossmann-fold domains"/>
    <property type="match status" value="1"/>
</dbReference>
<evidence type="ECO:0000256" key="11">
    <source>
        <dbReference type="RuleBase" id="RU003903"/>
    </source>
</evidence>
<dbReference type="InterPro" id="IPR029036">
    <property type="entry name" value="P5CR_dimer"/>
</dbReference>
<evidence type="ECO:0000256" key="7">
    <source>
        <dbReference type="ARBA" id="ARBA00023002"/>
    </source>
</evidence>
<dbReference type="Pfam" id="PF14748">
    <property type="entry name" value="P5CR_dimer"/>
    <property type="match status" value="1"/>
</dbReference>
<comment type="subcellular location">
    <subcellularLocation>
        <location evidence="1 8">Cytoplasm</location>
    </subcellularLocation>
</comment>
<dbReference type="Pfam" id="PF03807">
    <property type="entry name" value="F420_oxidored"/>
    <property type="match status" value="1"/>
</dbReference>
<dbReference type="UniPathway" id="UPA00098">
    <property type="reaction ID" value="UER00361"/>
</dbReference>
<evidence type="ECO:0000313" key="14">
    <source>
        <dbReference type="EMBL" id="EAT16632.1"/>
    </source>
</evidence>
<keyword evidence="6 8" id="KW-0521">NADP</keyword>
<organism evidence="14 15">
    <name type="scientific">Desulfuromonas acetoxidans (strain DSM 684 / 11070)</name>
    <dbReference type="NCBI Taxonomy" id="281689"/>
    <lineage>
        <taxon>Bacteria</taxon>
        <taxon>Pseudomonadati</taxon>
        <taxon>Thermodesulfobacteriota</taxon>
        <taxon>Desulfuromonadia</taxon>
        <taxon>Desulfuromonadales</taxon>
        <taxon>Desulfuromonadaceae</taxon>
        <taxon>Desulfuromonas</taxon>
    </lineage>
</organism>
<comment type="catalytic activity">
    <reaction evidence="8">
        <text>L-proline + NAD(+) = (S)-1-pyrroline-5-carboxylate + NADH + 2 H(+)</text>
        <dbReference type="Rhea" id="RHEA:14105"/>
        <dbReference type="ChEBI" id="CHEBI:15378"/>
        <dbReference type="ChEBI" id="CHEBI:17388"/>
        <dbReference type="ChEBI" id="CHEBI:57540"/>
        <dbReference type="ChEBI" id="CHEBI:57945"/>
        <dbReference type="ChEBI" id="CHEBI:60039"/>
        <dbReference type="EC" id="1.5.1.2"/>
    </reaction>
</comment>
<dbReference type="InterPro" id="IPR008927">
    <property type="entry name" value="6-PGluconate_DH-like_C_sf"/>
</dbReference>